<dbReference type="PANTHER" id="PTHR39166:SF1">
    <property type="entry name" value="BLL1166 PROTEIN"/>
    <property type="match status" value="1"/>
</dbReference>
<comment type="caution">
    <text evidence="1">The sequence shown here is derived from an EMBL/GenBank/DDBJ whole genome shotgun (WGS) entry which is preliminary data.</text>
</comment>
<dbReference type="EMBL" id="SNTY01000014">
    <property type="protein sequence ID" value="TEU29439.1"/>
    <property type="molecule type" value="Genomic_DNA"/>
</dbReference>
<sequence length="177" mass="21053">MQILQIAADFCRKNHLNDWCLAAGFVRNLVWDHLHNYTDATALNDIDLIYFNSANTLEDIDLKFEQELKQLMDINWSVKNQARMHTRNHDLPYKNIAEAMSYWPEVETAVGVYLSENEIRVVAPFGLKSLFEGTISLNPKRPKPEIFYQRIQQKRWLEKWPELQIRKMIIRRGYKNE</sequence>
<gene>
    <name evidence="1" type="ORF">E2B99_04935</name>
</gene>
<dbReference type="AlphaFoldDB" id="A0A4Y7XEV7"/>
<proteinExistence type="predicted"/>
<dbReference type="GO" id="GO:0016740">
    <property type="term" value="F:transferase activity"/>
    <property type="evidence" value="ECO:0007669"/>
    <property type="project" value="UniProtKB-KW"/>
</dbReference>
<accession>A0A4Y7XEV7</accession>
<dbReference type="Pfam" id="PF06042">
    <property type="entry name" value="NTP_transf_6"/>
    <property type="match status" value="1"/>
</dbReference>
<keyword evidence="1" id="KW-0808">Transferase</keyword>
<dbReference type="InterPro" id="IPR009267">
    <property type="entry name" value="NTP_transf_6"/>
</dbReference>
<organism evidence="1 2">
    <name type="scientific">Alkanindiges illinoisensis</name>
    <dbReference type="NCBI Taxonomy" id="197183"/>
    <lineage>
        <taxon>Bacteria</taxon>
        <taxon>Pseudomonadati</taxon>
        <taxon>Pseudomonadota</taxon>
        <taxon>Gammaproteobacteria</taxon>
        <taxon>Moraxellales</taxon>
        <taxon>Moraxellaceae</taxon>
        <taxon>Alkanindiges</taxon>
    </lineage>
</organism>
<evidence type="ECO:0000313" key="2">
    <source>
        <dbReference type="Proteomes" id="UP000297834"/>
    </source>
</evidence>
<reference evidence="1 2" key="1">
    <citation type="submission" date="2019-03" db="EMBL/GenBank/DDBJ databases">
        <title>Alkanindiges illinoisensis: a potential pathogenic isolated from ascites of a gastric cancer patient with abdominal metastasis.</title>
        <authorList>
            <person name="Hu X."/>
            <person name="Yang B."/>
            <person name="Yan X."/>
            <person name="Lin L."/>
            <person name="Zhao H."/>
            <person name="Zhou F."/>
            <person name="Su B."/>
            <person name="Chen J."/>
            <person name="Rui Y."/>
            <person name="Wang Q."/>
            <person name="Zheng L."/>
        </authorList>
    </citation>
    <scope>NUCLEOTIDE SEQUENCE [LARGE SCALE GENOMIC DNA]</scope>
    <source>
        <strain evidence="1 2">NFYY 23406</strain>
    </source>
</reference>
<keyword evidence="2" id="KW-1185">Reference proteome</keyword>
<name>A0A4Y7XEV7_9GAMM</name>
<evidence type="ECO:0000313" key="1">
    <source>
        <dbReference type="EMBL" id="TEU29439.1"/>
    </source>
</evidence>
<dbReference type="Proteomes" id="UP000297834">
    <property type="component" value="Unassembled WGS sequence"/>
</dbReference>
<protein>
    <submittedName>
        <fullName evidence="1">Nucleotidyltransferase family protein</fullName>
    </submittedName>
</protein>
<dbReference type="PANTHER" id="PTHR39166">
    <property type="entry name" value="BLL1166 PROTEIN"/>
    <property type="match status" value="1"/>
</dbReference>
<dbReference type="OrthoDB" id="9805247at2"/>